<name>A0A1J4JVY6_9EUKA</name>
<feature type="coiled-coil region" evidence="1">
    <location>
        <begin position="277"/>
        <end position="344"/>
    </location>
</feature>
<dbReference type="OrthoDB" id="10641092at2759"/>
<dbReference type="Proteomes" id="UP000179807">
    <property type="component" value="Unassembled WGS sequence"/>
</dbReference>
<keyword evidence="1" id="KW-0175">Coiled coil</keyword>
<dbReference type="AlphaFoldDB" id="A0A1J4JVY6"/>
<comment type="caution">
    <text evidence="2">The sequence shown here is derived from an EMBL/GenBank/DDBJ whole genome shotgun (WGS) entry which is preliminary data.</text>
</comment>
<dbReference type="RefSeq" id="XP_068355736.1">
    <property type="nucleotide sequence ID" value="XM_068493439.1"/>
</dbReference>
<protein>
    <submittedName>
        <fullName evidence="2">Uncharacterized protein</fullName>
    </submittedName>
</protein>
<dbReference type="VEuPathDB" id="TrichDB:TRFO_07009"/>
<reference evidence="2" key="1">
    <citation type="submission" date="2016-10" db="EMBL/GenBank/DDBJ databases">
        <authorList>
            <person name="Benchimol M."/>
            <person name="Almeida L.G."/>
            <person name="Vasconcelos A.T."/>
            <person name="Perreira-Neves A."/>
            <person name="Rosa I.A."/>
            <person name="Tasca T."/>
            <person name="Bogo M.R."/>
            <person name="de Souza W."/>
        </authorList>
    </citation>
    <scope>NUCLEOTIDE SEQUENCE [LARGE SCALE GENOMIC DNA]</scope>
    <source>
        <strain evidence="2">K</strain>
    </source>
</reference>
<sequence length="388" mass="44012">MEDELYSKRFSNLESSVKKALKQMQTDGLARQLELHRTSSIFAPKRLLEVLSDNIEASREKFIQQLLHEIDNSVFERDKVELKNQKLKTQILANSKAAKEENQKLKQRGIKISEMISEIQQKQTHREARFEKALSIRDNEIRKSNSLFSKTKSILRDLSSELSELRLQVSMYSTNSQRSLKSTCNKIKVESKHRLADVIESQEVKMTTSISSKKTEAETAKRKTASLQHAYNGIINYLNENAAAVSLSSRITNVHDIDSVVAQILEAKADESVKLHLKQASTQISSLNQDRKNYANSAARYVNEILRKKEKELDAIIAQARQRRHKLKADLAAAQEQIKALTGSKMSGEGDSMKEFEKSNTELESATQMLDMTMSQLGLGPETRKSKV</sequence>
<dbReference type="GeneID" id="94828143"/>
<accession>A0A1J4JVY6</accession>
<proteinExistence type="predicted"/>
<evidence type="ECO:0000313" key="2">
    <source>
        <dbReference type="EMBL" id="OHT02600.1"/>
    </source>
</evidence>
<gene>
    <name evidence="2" type="ORF">TRFO_07009</name>
</gene>
<organism evidence="2 3">
    <name type="scientific">Tritrichomonas foetus</name>
    <dbReference type="NCBI Taxonomy" id="1144522"/>
    <lineage>
        <taxon>Eukaryota</taxon>
        <taxon>Metamonada</taxon>
        <taxon>Parabasalia</taxon>
        <taxon>Tritrichomonadida</taxon>
        <taxon>Tritrichomonadidae</taxon>
        <taxon>Tritrichomonas</taxon>
    </lineage>
</organism>
<keyword evidence="3" id="KW-1185">Reference proteome</keyword>
<evidence type="ECO:0000256" key="1">
    <source>
        <dbReference type="SAM" id="Coils"/>
    </source>
</evidence>
<evidence type="ECO:0000313" key="3">
    <source>
        <dbReference type="Proteomes" id="UP000179807"/>
    </source>
</evidence>
<dbReference type="EMBL" id="MLAK01000860">
    <property type="protein sequence ID" value="OHT02600.1"/>
    <property type="molecule type" value="Genomic_DNA"/>
</dbReference>